<comment type="caution">
    <text evidence="1">The sequence shown here is derived from an EMBL/GenBank/DDBJ whole genome shotgun (WGS) entry which is preliminary data.</text>
</comment>
<protein>
    <submittedName>
        <fullName evidence="1">Jg1933 protein</fullName>
    </submittedName>
</protein>
<evidence type="ECO:0000313" key="2">
    <source>
        <dbReference type="Proteomes" id="UP000838756"/>
    </source>
</evidence>
<name>A0A8S4R357_9NEOP</name>
<keyword evidence="2" id="KW-1185">Reference proteome</keyword>
<evidence type="ECO:0000313" key="1">
    <source>
        <dbReference type="EMBL" id="CAH2230430.1"/>
    </source>
</evidence>
<sequence>MELAEKMKETRANRFFLMGMVVEMVNTNMAPSTNAINIFGAMEQRIENERGRKEALRDLKSRLTTKLL</sequence>
<dbReference type="EMBL" id="CAKXAJ010024807">
    <property type="protein sequence ID" value="CAH2230430.1"/>
    <property type="molecule type" value="Genomic_DNA"/>
</dbReference>
<accession>A0A8S4R357</accession>
<gene>
    <name evidence="1" type="primary">jg1933</name>
    <name evidence="1" type="ORF">PAEG_LOCUS9645</name>
</gene>
<dbReference type="AlphaFoldDB" id="A0A8S4R357"/>
<dbReference type="Proteomes" id="UP000838756">
    <property type="component" value="Unassembled WGS sequence"/>
</dbReference>
<proteinExistence type="predicted"/>
<reference evidence="1" key="1">
    <citation type="submission" date="2022-03" db="EMBL/GenBank/DDBJ databases">
        <authorList>
            <person name="Lindestad O."/>
        </authorList>
    </citation>
    <scope>NUCLEOTIDE SEQUENCE</scope>
</reference>
<organism evidence="1 2">
    <name type="scientific">Pararge aegeria aegeria</name>
    <dbReference type="NCBI Taxonomy" id="348720"/>
    <lineage>
        <taxon>Eukaryota</taxon>
        <taxon>Metazoa</taxon>
        <taxon>Ecdysozoa</taxon>
        <taxon>Arthropoda</taxon>
        <taxon>Hexapoda</taxon>
        <taxon>Insecta</taxon>
        <taxon>Pterygota</taxon>
        <taxon>Neoptera</taxon>
        <taxon>Endopterygota</taxon>
        <taxon>Lepidoptera</taxon>
        <taxon>Glossata</taxon>
        <taxon>Ditrysia</taxon>
        <taxon>Papilionoidea</taxon>
        <taxon>Nymphalidae</taxon>
        <taxon>Satyrinae</taxon>
        <taxon>Satyrini</taxon>
        <taxon>Parargina</taxon>
        <taxon>Pararge</taxon>
    </lineage>
</organism>